<evidence type="ECO:0000259" key="4">
    <source>
        <dbReference type="Pfam" id="PF13490"/>
    </source>
</evidence>
<feature type="transmembrane region" description="Helical" evidence="3">
    <location>
        <begin position="79"/>
        <end position="101"/>
    </location>
</feature>
<keyword evidence="3" id="KW-1133">Transmembrane helix</keyword>
<protein>
    <recommendedName>
        <fullName evidence="2">Anti-sigma-W factor RsiW</fullName>
    </recommendedName>
</protein>
<evidence type="ECO:0000313" key="5">
    <source>
        <dbReference type="EMBL" id="SER90424.1"/>
    </source>
</evidence>
<keyword evidence="5" id="KW-0479">Metal-binding</keyword>
<comment type="similarity">
    <text evidence="1">Belongs to the zinc-associated anti-sigma factor (ZAS) superfamily. Anti-sigma-W factor family.</text>
</comment>
<dbReference type="InterPro" id="IPR041916">
    <property type="entry name" value="Anti_sigma_zinc_sf"/>
</dbReference>
<keyword evidence="3" id="KW-0472">Membrane</keyword>
<dbReference type="GO" id="GO:0008270">
    <property type="term" value="F:zinc ion binding"/>
    <property type="evidence" value="ECO:0007669"/>
    <property type="project" value="UniProtKB-KW"/>
</dbReference>
<evidence type="ECO:0000256" key="1">
    <source>
        <dbReference type="ARBA" id="ARBA00024353"/>
    </source>
</evidence>
<proteinExistence type="inferred from homology"/>
<accession>A0A1H9T081</accession>
<dbReference type="Proteomes" id="UP000198948">
    <property type="component" value="Unassembled WGS sequence"/>
</dbReference>
<dbReference type="Gene3D" id="1.10.10.1320">
    <property type="entry name" value="Anti-sigma factor, zinc-finger domain"/>
    <property type="match status" value="1"/>
</dbReference>
<keyword evidence="3" id="KW-0812">Transmembrane</keyword>
<dbReference type="AlphaFoldDB" id="A0A1H9T081"/>
<evidence type="ECO:0000256" key="3">
    <source>
        <dbReference type="SAM" id="Phobius"/>
    </source>
</evidence>
<feature type="domain" description="Putative zinc-finger" evidence="4">
    <location>
        <begin position="5"/>
        <end position="38"/>
    </location>
</feature>
<dbReference type="EMBL" id="FOHA01000010">
    <property type="protein sequence ID" value="SER90424.1"/>
    <property type="molecule type" value="Genomic_DNA"/>
</dbReference>
<dbReference type="Pfam" id="PF13490">
    <property type="entry name" value="zf-HC2"/>
    <property type="match status" value="1"/>
</dbReference>
<sequence length="109" mass="12286">MKVSCEVIKDLLPLYIDDICSEESRQLIVEHLQTCETCKAELAAMKDDLPIDTYQQNLKEAQVVKKIAKKWKKGMLKSFVKGGIITLLILAIISIILFFVADLSLVFGK</sequence>
<gene>
    <name evidence="5" type="ORF">SAMN04488559_11022</name>
</gene>
<keyword evidence="5" id="KW-0863">Zinc-finger</keyword>
<dbReference type="RefSeq" id="WP_092652366.1">
    <property type="nucleotide sequence ID" value="NZ_FOHA01000010.1"/>
</dbReference>
<keyword evidence="5" id="KW-0862">Zinc</keyword>
<dbReference type="OrthoDB" id="6194834at2"/>
<dbReference type="STRING" id="142588.SAMN04488559_11022"/>
<reference evidence="5 6" key="1">
    <citation type="submission" date="2016-10" db="EMBL/GenBank/DDBJ databases">
        <authorList>
            <person name="de Groot N.N."/>
        </authorList>
    </citation>
    <scope>NUCLEOTIDE SEQUENCE [LARGE SCALE GENOMIC DNA]</scope>
    <source>
        <strain evidence="5 6">DSM 13760</strain>
    </source>
</reference>
<evidence type="ECO:0000313" key="6">
    <source>
        <dbReference type="Proteomes" id="UP000198948"/>
    </source>
</evidence>
<organism evidence="5 6">
    <name type="scientific">Isobaculum melis</name>
    <dbReference type="NCBI Taxonomy" id="142588"/>
    <lineage>
        <taxon>Bacteria</taxon>
        <taxon>Bacillati</taxon>
        <taxon>Bacillota</taxon>
        <taxon>Bacilli</taxon>
        <taxon>Lactobacillales</taxon>
        <taxon>Carnobacteriaceae</taxon>
        <taxon>Isobaculum</taxon>
    </lineage>
</organism>
<dbReference type="InterPro" id="IPR027383">
    <property type="entry name" value="Znf_put"/>
</dbReference>
<keyword evidence="6" id="KW-1185">Reference proteome</keyword>
<evidence type="ECO:0000256" key="2">
    <source>
        <dbReference type="ARBA" id="ARBA00024438"/>
    </source>
</evidence>
<name>A0A1H9T081_9LACT</name>